<keyword evidence="3" id="KW-1185">Reference proteome</keyword>
<feature type="region of interest" description="Disordered" evidence="1">
    <location>
        <begin position="558"/>
        <end position="593"/>
    </location>
</feature>
<name>A0ABZ1DPH0_9ENTR</name>
<feature type="compositionally biased region" description="Polar residues" evidence="1">
    <location>
        <begin position="564"/>
        <end position="576"/>
    </location>
</feature>
<dbReference type="Proteomes" id="UP001330482">
    <property type="component" value="Chromosome"/>
</dbReference>
<dbReference type="EMBL" id="CP142124">
    <property type="protein sequence ID" value="WRW33440.1"/>
    <property type="molecule type" value="Genomic_DNA"/>
</dbReference>
<organism evidence="2 3">
    <name type="scientific">Enterobacter wuhouensis</name>
    <dbReference type="NCBI Taxonomy" id="2529381"/>
    <lineage>
        <taxon>Bacteria</taxon>
        <taxon>Pseudomonadati</taxon>
        <taxon>Pseudomonadota</taxon>
        <taxon>Gammaproteobacteria</taxon>
        <taxon>Enterobacterales</taxon>
        <taxon>Enterobacteriaceae</taxon>
        <taxon>Enterobacter</taxon>
    </lineage>
</organism>
<dbReference type="InterPro" id="IPR011604">
    <property type="entry name" value="PDDEXK-like_dom_sf"/>
</dbReference>
<gene>
    <name evidence="2" type="ORF">VPX56_10160</name>
</gene>
<dbReference type="Pfam" id="PF06630">
    <property type="entry name" value="Exonuc_VIII"/>
    <property type="match status" value="1"/>
</dbReference>
<dbReference type="RefSeq" id="WP_326471494.1">
    <property type="nucleotide sequence ID" value="NZ_CP142124.1"/>
</dbReference>
<reference evidence="2 3" key="1">
    <citation type="submission" date="2024-01" db="EMBL/GenBank/DDBJ databases">
        <title>AV1 has a protective and therapeutic effect against plant viruses.</title>
        <authorList>
            <person name="Wang F."/>
        </authorList>
    </citation>
    <scope>NUCLEOTIDE SEQUENCE [LARGE SCALE GENOMIC DNA]</scope>
    <source>
        <strain evidence="2 3">AV1</strain>
    </source>
</reference>
<evidence type="ECO:0000313" key="2">
    <source>
        <dbReference type="EMBL" id="WRW33440.1"/>
    </source>
</evidence>
<protein>
    <submittedName>
        <fullName evidence="2">RecE family exodeoxyribonuclease</fullName>
    </submittedName>
</protein>
<dbReference type="Gene3D" id="3.90.320.10">
    <property type="match status" value="1"/>
</dbReference>
<sequence length="1045" mass="116452">MEFFYVVKATQKSGKEDAVIWFTAKSEARANLQLDVELEDAGIETGRGKDYTKPLRTDFPVYNDLPEESAVDYTWCKRYALQDDGCTWLPKAGAESPEVVDNTAAPETTVKVETIVESVPLENRTPAVRFAIHLTCDKYQSHITKEQQLAASEMSLDEGNTYLQNLLLAKNDIPEVAELSLNAEWKLVQAIKLVFAPDEAHEAEVIAAFMTDWVRADAGDRNQLVEEWRSGKLTLLKSESTSDADVTTGQDLKPDNGIQIDESDDETTRYPVVRMPFRKQLLAQFTGDELRHHLTREEYEAISALEMDTDNSYVQNLVLAAENCEEMKGYDTKDLWRYTDAIRKVFSQDKRHELALVLRFTRIWAATYYIDRGILVREWAAGNRISNVQRTDSGTNADGGYVTDRGEGAHHTLDTLDLEIACALLPMDFHHFEIPSSVLRRAKEIVAKKEEPWKSWSAILRNQPGVLAVNRAAIFNLIRIAPENIHHTPAAHLEFVNKTMTAEFNSAVELLPLPTPVVEAEAPAEQPQVENLGSGVFSIDGLVVGNTAPVIDIPSNEVEKTENATETTSDVQMETTQPEKVENTDPVQPGKGADAANKQAVTVAPEEQQSEPVIEYPACFEPGRYECLPNEVYHAANGISSTQVKDARVSLMYFNARHVAKTIPRTASKVLDMGNLVHALALQPENLEAEFSVEPEIPEDAFTTTATLREFIDGYNASLPALLSADEIKALLEEHNASLPAPVPLGASLEETAQSYMALPAEYQRIEEGQKQTAAAMKACIKEYNATLPMPVKTSGSRDALLEQLAIINPDLVAQEAQKPTPLKVSGCKADMIQAVKSVKPDAVFADELLDAWRDNPGEKILVTRQQLATARAIQSALLGHPTAGMLLTHPSRAVEVSYFGFDDETGLEVRVRTDLEIELDGVRIGADLKTISMWNVKQESLRARLHREIIDRDYHLSAAMYCETAALDQFFWIFVNKDENYHWIAIIEASTELLELGMLEYRKTMRAIATGFDTGEWPAPITTDYTDELNDFDLRRLEALRAQA</sequence>
<evidence type="ECO:0000313" key="3">
    <source>
        <dbReference type="Proteomes" id="UP001330482"/>
    </source>
</evidence>
<accession>A0ABZ1DPH0</accession>
<evidence type="ECO:0000256" key="1">
    <source>
        <dbReference type="SAM" id="MobiDB-lite"/>
    </source>
</evidence>
<dbReference type="InterPro" id="IPR010584">
    <property type="entry name" value="ExoDNase_VIII"/>
</dbReference>
<proteinExistence type="predicted"/>